<dbReference type="PROSITE" id="PS51340">
    <property type="entry name" value="MOSC"/>
    <property type="match status" value="1"/>
</dbReference>
<dbReference type="EMBL" id="MU006821">
    <property type="protein sequence ID" value="KAF2634527.1"/>
    <property type="molecule type" value="Genomic_DNA"/>
</dbReference>
<name>A0A6A6RHJ3_9PLEO</name>
<dbReference type="Proteomes" id="UP000799753">
    <property type="component" value="Unassembled WGS sequence"/>
</dbReference>
<dbReference type="InterPro" id="IPR005302">
    <property type="entry name" value="MoCF_Sase_C"/>
</dbReference>
<dbReference type="PANTHER" id="PTHR14237">
    <property type="entry name" value="MOLYBDOPTERIN COFACTOR SULFURASE MOSC"/>
    <property type="match status" value="1"/>
</dbReference>
<dbReference type="PANTHER" id="PTHR14237:SF34">
    <property type="entry name" value="MOSC DOMAIN PROTEIN (AFU_ORTHOLOGUE AFUA_2G07820)"/>
    <property type="match status" value="1"/>
</dbReference>
<dbReference type="Pfam" id="PF03473">
    <property type="entry name" value="MOSC"/>
    <property type="match status" value="1"/>
</dbReference>
<sequence>MSELYLAGASIAVLILYYIYKSVLSSPSPSPSPTHKPMKICNIYIYPIKSLRATTLTTALATQHGFQHDRSFMLVQVLPDGTHKNMAVSRYPEMTRFFPTIDIDKGSIAITYRPVNPAQAPRTLEVPLEPATSDLERFDIAMHGSPTPAFKMPGQYSAWFTECFAYDVMLVYLGENRREVLFKDMVVKSAPTAITSLFKPNLPSNQRITFADCAPYLVVSATSLADVSSRLPPDQPMDVTKFRPNIVIAGAPSPWEEDFWRRIRIGGVEIVMMHNCVRCASVNIDYETGRPGTGESGAVLKKLQKDRRVDRGAKWSPVFGRYSFWGTAKSPSQVFAVGDEVRVVEVQKERSVFGKPILG</sequence>
<dbReference type="OrthoDB" id="17255at2759"/>
<evidence type="ECO:0000313" key="3">
    <source>
        <dbReference type="Proteomes" id="UP000799753"/>
    </source>
</evidence>
<dbReference type="AlphaFoldDB" id="A0A6A6RHJ3"/>
<keyword evidence="3" id="KW-1185">Reference proteome</keyword>
<dbReference type="SUPFAM" id="SSF141673">
    <property type="entry name" value="MOSC N-terminal domain-like"/>
    <property type="match status" value="1"/>
</dbReference>
<evidence type="ECO:0000259" key="1">
    <source>
        <dbReference type="PROSITE" id="PS51340"/>
    </source>
</evidence>
<dbReference type="Pfam" id="PF03476">
    <property type="entry name" value="MOSC_N"/>
    <property type="match status" value="1"/>
</dbReference>
<dbReference type="GO" id="GO:0003824">
    <property type="term" value="F:catalytic activity"/>
    <property type="evidence" value="ECO:0007669"/>
    <property type="project" value="InterPro"/>
</dbReference>
<evidence type="ECO:0000313" key="2">
    <source>
        <dbReference type="EMBL" id="KAF2634527.1"/>
    </source>
</evidence>
<reference evidence="2" key="1">
    <citation type="journal article" date="2020" name="Stud. Mycol.">
        <title>101 Dothideomycetes genomes: a test case for predicting lifestyles and emergence of pathogens.</title>
        <authorList>
            <person name="Haridas S."/>
            <person name="Albert R."/>
            <person name="Binder M."/>
            <person name="Bloem J."/>
            <person name="Labutti K."/>
            <person name="Salamov A."/>
            <person name="Andreopoulos B."/>
            <person name="Baker S."/>
            <person name="Barry K."/>
            <person name="Bills G."/>
            <person name="Bluhm B."/>
            <person name="Cannon C."/>
            <person name="Castanera R."/>
            <person name="Culley D."/>
            <person name="Daum C."/>
            <person name="Ezra D."/>
            <person name="Gonzalez J."/>
            <person name="Henrissat B."/>
            <person name="Kuo A."/>
            <person name="Liang C."/>
            <person name="Lipzen A."/>
            <person name="Lutzoni F."/>
            <person name="Magnuson J."/>
            <person name="Mondo S."/>
            <person name="Nolan M."/>
            <person name="Ohm R."/>
            <person name="Pangilinan J."/>
            <person name="Park H.-J."/>
            <person name="Ramirez L."/>
            <person name="Alfaro M."/>
            <person name="Sun H."/>
            <person name="Tritt A."/>
            <person name="Yoshinaga Y."/>
            <person name="Zwiers L.-H."/>
            <person name="Turgeon B."/>
            <person name="Goodwin S."/>
            <person name="Spatafora J."/>
            <person name="Crous P."/>
            <person name="Grigoriev I."/>
        </authorList>
    </citation>
    <scope>NUCLEOTIDE SEQUENCE</scope>
    <source>
        <strain evidence="2">CBS 473.64</strain>
    </source>
</reference>
<organism evidence="2 3">
    <name type="scientific">Massarina eburnea CBS 473.64</name>
    <dbReference type="NCBI Taxonomy" id="1395130"/>
    <lineage>
        <taxon>Eukaryota</taxon>
        <taxon>Fungi</taxon>
        <taxon>Dikarya</taxon>
        <taxon>Ascomycota</taxon>
        <taxon>Pezizomycotina</taxon>
        <taxon>Dothideomycetes</taxon>
        <taxon>Pleosporomycetidae</taxon>
        <taxon>Pleosporales</taxon>
        <taxon>Massarineae</taxon>
        <taxon>Massarinaceae</taxon>
        <taxon>Massarina</taxon>
    </lineage>
</organism>
<proteinExistence type="predicted"/>
<feature type="domain" description="MOSC" evidence="1">
    <location>
        <begin position="186"/>
        <end position="344"/>
    </location>
</feature>
<accession>A0A6A6RHJ3</accession>
<protein>
    <submittedName>
        <fullName evidence="2">MOSC-domain-containing protein</fullName>
    </submittedName>
</protein>
<dbReference type="InterPro" id="IPR005303">
    <property type="entry name" value="MOCOS_middle"/>
</dbReference>
<dbReference type="GO" id="GO:0030151">
    <property type="term" value="F:molybdenum ion binding"/>
    <property type="evidence" value="ECO:0007669"/>
    <property type="project" value="InterPro"/>
</dbReference>
<dbReference type="GO" id="GO:0030170">
    <property type="term" value="F:pyridoxal phosphate binding"/>
    <property type="evidence" value="ECO:0007669"/>
    <property type="project" value="InterPro"/>
</dbReference>
<gene>
    <name evidence="2" type="ORF">P280DRAFT_494239</name>
</gene>